<dbReference type="GO" id="GO:0003955">
    <property type="term" value="F:NAD(P)H dehydrogenase (quinone) activity"/>
    <property type="evidence" value="ECO:0007669"/>
    <property type="project" value="InterPro"/>
</dbReference>
<evidence type="ECO:0000256" key="1">
    <source>
        <dbReference type="ARBA" id="ARBA00001917"/>
    </source>
</evidence>
<evidence type="ECO:0000256" key="2">
    <source>
        <dbReference type="ARBA" id="ARBA00006961"/>
    </source>
</evidence>
<dbReference type="GO" id="GO:0009055">
    <property type="term" value="F:electron transfer activity"/>
    <property type="evidence" value="ECO:0007669"/>
    <property type="project" value="InterPro"/>
</dbReference>
<dbReference type="EMBL" id="CP015007">
    <property type="protein sequence ID" value="AMS44987.1"/>
    <property type="molecule type" value="Genomic_DNA"/>
</dbReference>
<dbReference type="PROSITE" id="PS00201">
    <property type="entry name" value="FLAVODOXIN"/>
    <property type="match status" value="1"/>
</dbReference>
<proteinExistence type="inferred from homology"/>
<comment type="similarity">
    <text evidence="2">Belongs to the WrbA family.</text>
</comment>
<evidence type="ECO:0000313" key="6">
    <source>
        <dbReference type="EMBL" id="AMS44987.1"/>
    </source>
</evidence>
<gene>
    <name evidence="6" type="ORF">AA2016_6084</name>
</gene>
<dbReference type="InterPro" id="IPR001226">
    <property type="entry name" value="Flavodoxin_CS"/>
</dbReference>
<dbReference type="InterPro" id="IPR005025">
    <property type="entry name" value="FMN_Rdtase-like_dom"/>
</dbReference>
<organism evidence="6 7">
    <name type="scientific">Aminobacter aminovorans</name>
    <name type="common">Chelatobacter heintzii</name>
    <dbReference type="NCBI Taxonomy" id="83263"/>
    <lineage>
        <taxon>Bacteria</taxon>
        <taxon>Pseudomonadati</taxon>
        <taxon>Pseudomonadota</taxon>
        <taxon>Alphaproteobacteria</taxon>
        <taxon>Hyphomicrobiales</taxon>
        <taxon>Phyllobacteriaceae</taxon>
        <taxon>Aminobacter</taxon>
    </lineage>
</organism>
<comment type="cofactor">
    <cofactor evidence="1">
        <name>FMN</name>
        <dbReference type="ChEBI" id="CHEBI:58210"/>
    </cofactor>
</comment>
<dbReference type="GO" id="GO:0016020">
    <property type="term" value="C:membrane"/>
    <property type="evidence" value="ECO:0007669"/>
    <property type="project" value="TreeGrafter"/>
</dbReference>
<feature type="domain" description="Flavodoxin-like" evidence="5">
    <location>
        <begin position="46"/>
        <end position="235"/>
    </location>
</feature>
<protein>
    <submittedName>
        <fullName evidence="6">NAD(P)H dehydrogenase (Quinone)</fullName>
    </submittedName>
</protein>
<sequence length="252" mass="26841">MVSFKNDNANIIDIAKFPYYENEMEMKNEPIAGGDTTLVGQEGLRVLVLFHSWSGNTHCLAKAVAAGAVLSPGTEVTLRRVPELRDEHLLLEDPRIGAKFAAIQTCPVASANDVVAADVVMFGCPTRMGTMSAEMKCFIDGLSTLWRAGAFEDKVGAAFTTASTPHGGHEMTLMSLAVAMTHLGMVMASPGYTAAIFEDAGSPYGATATSKVQGVRVRPSEADLVAARALGRRAARIGRLLRRGRDAEQVLS</sequence>
<dbReference type="NCBIfam" id="TIGR01755">
    <property type="entry name" value="flav_wrbA"/>
    <property type="match status" value="1"/>
</dbReference>
<dbReference type="KEGG" id="aak:AA2016_6084"/>
<dbReference type="AlphaFoldDB" id="A0AAC9FEN6"/>
<dbReference type="PROSITE" id="PS50902">
    <property type="entry name" value="FLAVODOXIN_LIKE"/>
    <property type="match status" value="1"/>
</dbReference>
<evidence type="ECO:0000256" key="4">
    <source>
        <dbReference type="ARBA" id="ARBA00022643"/>
    </source>
</evidence>
<dbReference type="SUPFAM" id="SSF52218">
    <property type="entry name" value="Flavoproteins"/>
    <property type="match status" value="1"/>
</dbReference>
<geneLocation type="plasmid" evidence="6 7">
    <name>pAA02</name>
</geneLocation>
<accession>A0AAC9FEN6</accession>
<dbReference type="Pfam" id="PF03358">
    <property type="entry name" value="FMN_red"/>
    <property type="match status" value="1"/>
</dbReference>
<dbReference type="GO" id="GO:0010181">
    <property type="term" value="F:FMN binding"/>
    <property type="evidence" value="ECO:0007669"/>
    <property type="project" value="InterPro"/>
</dbReference>
<dbReference type="NCBIfam" id="NF002999">
    <property type="entry name" value="PRK03767.1"/>
    <property type="match status" value="1"/>
</dbReference>
<evidence type="ECO:0000256" key="3">
    <source>
        <dbReference type="ARBA" id="ARBA00022630"/>
    </source>
</evidence>
<dbReference type="PANTHER" id="PTHR30546:SF23">
    <property type="entry name" value="FLAVOPROTEIN-LIKE PROTEIN YCP4-RELATED"/>
    <property type="match status" value="1"/>
</dbReference>
<evidence type="ECO:0000259" key="5">
    <source>
        <dbReference type="PROSITE" id="PS50902"/>
    </source>
</evidence>
<dbReference type="InterPro" id="IPR008254">
    <property type="entry name" value="Flavodoxin/NO_synth"/>
</dbReference>
<dbReference type="InterPro" id="IPR010089">
    <property type="entry name" value="Flavoprotein_WrbA-like"/>
</dbReference>
<keyword evidence="6" id="KW-0614">Plasmid</keyword>
<dbReference type="Gene3D" id="3.40.50.360">
    <property type="match status" value="1"/>
</dbReference>
<keyword evidence="4" id="KW-0288">FMN</keyword>
<dbReference type="Proteomes" id="UP000075755">
    <property type="component" value="Plasmid pAA02"/>
</dbReference>
<dbReference type="PANTHER" id="PTHR30546">
    <property type="entry name" value="FLAVODOXIN-RELATED PROTEIN WRBA-RELATED"/>
    <property type="match status" value="1"/>
</dbReference>
<keyword evidence="3" id="KW-0285">Flavoprotein</keyword>
<reference evidence="6 7" key="1">
    <citation type="submission" date="2016-03" db="EMBL/GenBank/DDBJ databases">
        <title>Complete genome of Aminobacter aminovorans KCTC 2477.</title>
        <authorList>
            <person name="Kim K.M."/>
        </authorList>
    </citation>
    <scope>NUCLEOTIDE SEQUENCE [LARGE SCALE GENOMIC DNA]</scope>
    <source>
        <strain evidence="6 7">KCTC 2477</strain>
        <plasmid evidence="6 7">pAA02</plasmid>
    </source>
</reference>
<dbReference type="InterPro" id="IPR029039">
    <property type="entry name" value="Flavoprotein-like_sf"/>
</dbReference>
<name>A0AAC9FEN6_AMIAI</name>
<evidence type="ECO:0000313" key="7">
    <source>
        <dbReference type="Proteomes" id="UP000075755"/>
    </source>
</evidence>